<comment type="similarity">
    <text evidence="3 8">Belongs to the methylenetetrahydrofolate reductase family.</text>
</comment>
<dbReference type="Pfam" id="PF02219">
    <property type="entry name" value="MTHFR"/>
    <property type="match status" value="1"/>
</dbReference>
<evidence type="ECO:0000313" key="10">
    <source>
        <dbReference type="Proteomes" id="UP001226389"/>
    </source>
</evidence>
<keyword evidence="6 8" id="KW-0560">Oxidoreductase</keyword>
<dbReference type="Proteomes" id="UP001226389">
    <property type="component" value="Unassembled WGS sequence"/>
</dbReference>
<comment type="caution">
    <text evidence="9">The sequence shown here is derived from an EMBL/GenBank/DDBJ whole genome shotgun (WGS) entry which is preliminary data.</text>
</comment>
<dbReference type="Gene3D" id="3.20.20.220">
    <property type="match status" value="1"/>
</dbReference>
<evidence type="ECO:0000256" key="1">
    <source>
        <dbReference type="ARBA" id="ARBA00001974"/>
    </source>
</evidence>
<comment type="cofactor">
    <cofactor evidence="1 8">
        <name>FAD</name>
        <dbReference type="ChEBI" id="CHEBI:57692"/>
    </cofactor>
</comment>
<evidence type="ECO:0000256" key="8">
    <source>
        <dbReference type="RuleBase" id="RU003862"/>
    </source>
</evidence>
<organism evidence="9 10">
    <name type="scientific">Pseudarthrobacter defluvii</name>
    <dbReference type="NCBI Taxonomy" id="410837"/>
    <lineage>
        <taxon>Bacteria</taxon>
        <taxon>Bacillati</taxon>
        <taxon>Actinomycetota</taxon>
        <taxon>Actinomycetes</taxon>
        <taxon>Micrococcales</taxon>
        <taxon>Micrococcaceae</taxon>
        <taxon>Pseudarthrobacter</taxon>
    </lineage>
</organism>
<evidence type="ECO:0000313" key="9">
    <source>
        <dbReference type="EMBL" id="MDQ0116976.1"/>
    </source>
</evidence>
<accession>A0ABT9UBG2</accession>
<comment type="pathway">
    <text evidence="2 8">One-carbon metabolism; tetrahydrofolate interconversion.</text>
</comment>
<evidence type="ECO:0000256" key="2">
    <source>
        <dbReference type="ARBA" id="ARBA00004777"/>
    </source>
</evidence>
<keyword evidence="10" id="KW-1185">Reference proteome</keyword>
<evidence type="ECO:0000256" key="6">
    <source>
        <dbReference type="ARBA" id="ARBA00023002"/>
    </source>
</evidence>
<proteinExistence type="inferred from homology"/>
<gene>
    <name evidence="9" type="ORF">J2T22_000136</name>
</gene>
<dbReference type="GO" id="GO:0004489">
    <property type="term" value="F:methylenetetrahydrofolate reductase [NAD(P)H] activity"/>
    <property type="evidence" value="ECO:0007669"/>
    <property type="project" value="UniProtKB-EC"/>
</dbReference>
<sequence>MTIRSLMAPAAAPTPAEGQAGKYGTVLPVRMQIIPSEGIAARIQAAVPPGAQLTVTCLPRQGVGPTIRTAIELAYLGFEVVPHLAARSIESREQLAGVVRNCHDAGITEVFAVGGDAGEPAGPYDSSLPLLEDLAEVSGGRIRAGVAGYPEGHPGHSELHMLDALLEKQHLASSVVTQLCLSAPRIQWYAQTLRREGVRLPVWAGVPGAVPRAQLIRAALKIGVGPSLTLLNRRGPLGRRLLQDGRYSSEAIVAELQRGEAVEGIHLYTFNNLAGPGS</sequence>
<reference evidence="9 10" key="1">
    <citation type="submission" date="2023-07" db="EMBL/GenBank/DDBJ databases">
        <title>Sorghum-associated microbial communities from plants grown in Nebraska, USA.</title>
        <authorList>
            <person name="Schachtman D."/>
        </authorList>
    </citation>
    <scope>NUCLEOTIDE SEQUENCE [LARGE SCALE GENOMIC DNA]</scope>
    <source>
        <strain evidence="9 10">DS994</strain>
    </source>
</reference>
<keyword evidence="4 8" id="KW-0285">Flavoprotein</keyword>
<protein>
    <recommendedName>
        <fullName evidence="8">Methylenetetrahydrofolate reductase</fullName>
    </recommendedName>
</protein>
<comment type="catalytic activity">
    <reaction evidence="7">
        <text>(6S)-5-methyl-5,6,7,8-tetrahydrofolate + NAD(+) = (6R)-5,10-methylene-5,6,7,8-tetrahydrofolate + NADH + H(+)</text>
        <dbReference type="Rhea" id="RHEA:19821"/>
        <dbReference type="ChEBI" id="CHEBI:15378"/>
        <dbReference type="ChEBI" id="CHEBI:15636"/>
        <dbReference type="ChEBI" id="CHEBI:18608"/>
        <dbReference type="ChEBI" id="CHEBI:57540"/>
        <dbReference type="ChEBI" id="CHEBI:57945"/>
        <dbReference type="EC" id="1.5.1.54"/>
    </reaction>
    <physiologicalReaction direction="right-to-left" evidence="7">
        <dbReference type="Rhea" id="RHEA:19823"/>
    </physiologicalReaction>
</comment>
<dbReference type="RefSeq" id="WP_307487625.1">
    <property type="nucleotide sequence ID" value="NZ_JAUSSY010000001.1"/>
</dbReference>
<evidence type="ECO:0000256" key="5">
    <source>
        <dbReference type="ARBA" id="ARBA00022827"/>
    </source>
</evidence>
<evidence type="ECO:0000256" key="7">
    <source>
        <dbReference type="ARBA" id="ARBA00048628"/>
    </source>
</evidence>
<dbReference type="PANTHER" id="PTHR45754:SF3">
    <property type="entry name" value="METHYLENETETRAHYDROFOLATE REDUCTASE (NADPH)"/>
    <property type="match status" value="1"/>
</dbReference>
<name>A0ABT9UBG2_9MICC</name>
<evidence type="ECO:0000256" key="3">
    <source>
        <dbReference type="ARBA" id="ARBA00006743"/>
    </source>
</evidence>
<evidence type="ECO:0000256" key="4">
    <source>
        <dbReference type="ARBA" id="ARBA00022630"/>
    </source>
</evidence>
<keyword evidence="5 8" id="KW-0274">FAD</keyword>
<dbReference type="InterPro" id="IPR029041">
    <property type="entry name" value="FAD-linked_oxidoreductase-like"/>
</dbReference>
<dbReference type="EMBL" id="JAUSSY010000001">
    <property type="protein sequence ID" value="MDQ0116976.1"/>
    <property type="molecule type" value="Genomic_DNA"/>
</dbReference>
<dbReference type="InterPro" id="IPR003171">
    <property type="entry name" value="Mehydrof_redctse-like"/>
</dbReference>
<dbReference type="SUPFAM" id="SSF51730">
    <property type="entry name" value="FAD-linked oxidoreductase"/>
    <property type="match status" value="1"/>
</dbReference>
<dbReference type="PANTHER" id="PTHR45754">
    <property type="entry name" value="METHYLENETETRAHYDROFOLATE REDUCTASE"/>
    <property type="match status" value="1"/>
</dbReference>